<evidence type="ECO:0000256" key="1">
    <source>
        <dbReference type="SAM" id="MobiDB-lite"/>
    </source>
</evidence>
<protein>
    <submittedName>
        <fullName evidence="2">Uncharacterized protein</fullName>
    </submittedName>
</protein>
<reference evidence="3" key="1">
    <citation type="journal article" date="2019" name="Int. J. Syst. Evol. Microbiol.">
        <title>The Global Catalogue of Microorganisms (GCM) 10K type strain sequencing project: providing services to taxonomists for standard genome sequencing and annotation.</title>
        <authorList>
            <consortium name="The Broad Institute Genomics Platform"/>
            <consortium name="The Broad Institute Genome Sequencing Center for Infectious Disease"/>
            <person name="Wu L."/>
            <person name="Ma J."/>
        </authorList>
    </citation>
    <scope>NUCLEOTIDE SEQUENCE [LARGE SCALE GENOMIC DNA]</scope>
    <source>
        <strain evidence="3">JCM 3115</strain>
    </source>
</reference>
<evidence type="ECO:0000313" key="3">
    <source>
        <dbReference type="Proteomes" id="UP000611554"/>
    </source>
</evidence>
<name>A0ABQ2QZZ6_9ACTN</name>
<evidence type="ECO:0000313" key="2">
    <source>
        <dbReference type="EMBL" id="GGQ06610.1"/>
    </source>
</evidence>
<gene>
    <name evidence="2" type="ORF">GCM10010140_40980</name>
</gene>
<accession>A0ABQ2QZZ6</accession>
<dbReference type="EMBL" id="BMQJ01000010">
    <property type="protein sequence ID" value="GGQ06610.1"/>
    <property type="molecule type" value="Genomic_DNA"/>
</dbReference>
<sequence>MLTPTGRTHIAHGGLGLGRPDALGDGTRRARREGRRWTLPHTEAGITSTLWHLTGYGDPAELRVAIETSKGLVVDRLLAAGHPIVPIHPGMFTAMRPRWGTS</sequence>
<feature type="region of interest" description="Disordered" evidence="1">
    <location>
        <begin position="1"/>
        <end position="34"/>
    </location>
</feature>
<organism evidence="2 3">
    <name type="scientific">Streptosporangium pseudovulgare</name>
    <dbReference type="NCBI Taxonomy" id="35765"/>
    <lineage>
        <taxon>Bacteria</taxon>
        <taxon>Bacillati</taxon>
        <taxon>Actinomycetota</taxon>
        <taxon>Actinomycetes</taxon>
        <taxon>Streptosporangiales</taxon>
        <taxon>Streptosporangiaceae</taxon>
        <taxon>Streptosporangium</taxon>
    </lineage>
</organism>
<keyword evidence="3" id="KW-1185">Reference proteome</keyword>
<proteinExistence type="predicted"/>
<comment type="caution">
    <text evidence="2">The sequence shown here is derived from an EMBL/GenBank/DDBJ whole genome shotgun (WGS) entry which is preliminary data.</text>
</comment>
<dbReference type="Proteomes" id="UP000611554">
    <property type="component" value="Unassembled WGS sequence"/>
</dbReference>